<evidence type="ECO:0000313" key="3">
    <source>
        <dbReference type="Proteomes" id="UP000828390"/>
    </source>
</evidence>
<dbReference type="Proteomes" id="UP000828390">
    <property type="component" value="Unassembled WGS sequence"/>
</dbReference>
<proteinExistence type="predicted"/>
<accession>A0A9D4BW14</accession>
<feature type="compositionally biased region" description="Basic and acidic residues" evidence="1">
    <location>
        <begin position="29"/>
        <end position="42"/>
    </location>
</feature>
<evidence type="ECO:0000256" key="1">
    <source>
        <dbReference type="SAM" id="MobiDB-lite"/>
    </source>
</evidence>
<gene>
    <name evidence="2" type="ORF">DPMN_071106</name>
</gene>
<dbReference type="AlphaFoldDB" id="A0A9D4BW14"/>
<dbReference type="EMBL" id="JAIWYP010000014">
    <property type="protein sequence ID" value="KAH3711437.1"/>
    <property type="molecule type" value="Genomic_DNA"/>
</dbReference>
<feature type="region of interest" description="Disordered" evidence="1">
    <location>
        <begin position="1"/>
        <end position="54"/>
    </location>
</feature>
<reference evidence="2" key="2">
    <citation type="submission" date="2020-11" db="EMBL/GenBank/DDBJ databases">
        <authorList>
            <person name="McCartney M.A."/>
            <person name="Auch B."/>
            <person name="Kono T."/>
            <person name="Mallez S."/>
            <person name="Becker A."/>
            <person name="Gohl D.M."/>
            <person name="Silverstein K.A.T."/>
            <person name="Koren S."/>
            <person name="Bechman K.B."/>
            <person name="Herman A."/>
            <person name="Abrahante J.E."/>
            <person name="Garbe J."/>
        </authorList>
    </citation>
    <scope>NUCLEOTIDE SEQUENCE</scope>
    <source>
        <strain evidence="2">Duluth1</strain>
        <tissue evidence="2">Whole animal</tissue>
    </source>
</reference>
<keyword evidence="3" id="KW-1185">Reference proteome</keyword>
<sequence length="54" mass="6135">MLLASKKATGWELSSKDNTTAREGSPDLDTTRKRWTEEQDKKHGQKRSLQTSNS</sequence>
<organism evidence="2 3">
    <name type="scientific">Dreissena polymorpha</name>
    <name type="common">Zebra mussel</name>
    <name type="synonym">Mytilus polymorpha</name>
    <dbReference type="NCBI Taxonomy" id="45954"/>
    <lineage>
        <taxon>Eukaryota</taxon>
        <taxon>Metazoa</taxon>
        <taxon>Spiralia</taxon>
        <taxon>Lophotrochozoa</taxon>
        <taxon>Mollusca</taxon>
        <taxon>Bivalvia</taxon>
        <taxon>Autobranchia</taxon>
        <taxon>Heteroconchia</taxon>
        <taxon>Euheterodonta</taxon>
        <taxon>Imparidentia</taxon>
        <taxon>Neoheterodontei</taxon>
        <taxon>Myida</taxon>
        <taxon>Dreissenoidea</taxon>
        <taxon>Dreissenidae</taxon>
        <taxon>Dreissena</taxon>
    </lineage>
</organism>
<reference evidence="2" key="1">
    <citation type="journal article" date="2019" name="bioRxiv">
        <title>The Genome of the Zebra Mussel, Dreissena polymorpha: A Resource for Invasive Species Research.</title>
        <authorList>
            <person name="McCartney M.A."/>
            <person name="Auch B."/>
            <person name="Kono T."/>
            <person name="Mallez S."/>
            <person name="Zhang Y."/>
            <person name="Obille A."/>
            <person name="Becker A."/>
            <person name="Abrahante J.E."/>
            <person name="Garbe J."/>
            <person name="Badalamenti J.P."/>
            <person name="Herman A."/>
            <person name="Mangelson H."/>
            <person name="Liachko I."/>
            <person name="Sullivan S."/>
            <person name="Sone E.D."/>
            <person name="Koren S."/>
            <person name="Silverstein K.A.T."/>
            <person name="Beckman K.B."/>
            <person name="Gohl D.M."/>
        </authorList>
    </citation>
    <scope>NUCLEOTIDE SEQUENCE</scope>
    <source>
        <strain evidence="2">Duluth1</strain>
        <tissue evidence="2">Whole animal</tissue>
    </source>
</reference>
<name>A0A9D4BW14_DREPO</name>
<protein>
    <submittedName>
        <fullName evidence="2">Uncharacterized protein</fullName>
    </submittedName>
</protein>
<comment type="caution">
    <text evidence="2">The sequence shown here is derived from an EMBL/GenBank/DDBJ whole genome shotgun (WGS) entry which is preliminary data.</text>
</comment>
<evidence type="ECO:0000313" key="2">
    <source>
        <dbReference type="EMBL" id="KAH3711437.1"/>
    </source>
</evidence>